<organism evidence="2 4">
    <name type="scientific">Superficieibacter electus</name>
    <dbReference type="NCBI Taxonomy" id="2022662"/>
    <lineage>
        <taxon>Bacteria</taxon>
        <taxon>Pseudomonadati</taxon>
        <taxon>Pseudomonadota</taxon>
        <taxon>Gammaproteobacteria</taxon>
        <taxon>Enterobacterales</taxon>
        <taxon>Enterobacteriaceae</taxon>
        <taxon>Superficieibacter</taxon>
    </lineage>
</organism>
<reference evidence="3 4" key="1">
    <citation type="submission" date="2018-01" db="EMBL/GenBank/DDBJ databases">
        <title>Superficieibacter electus gen. nov., sp. nov., an extended-spectrum beta-lactamase possessing member of the Enterobacteriaceae family, isolated from intensive care unit surfaces.</title>
        <authorList>
            <person name="Potter R.F."/>
            <person name="D'Souza A.W."/>
        </authorList>
    </citation>
    <scope>NUCLEOTIDE SEQUENCE [LARGE SCALE GENOMIC DNA]</scope>
    <source>
        <strain evidence="2 4">BP-1</strain>
        <strain evidence="1 3">BP-2</strain>
    </source>
</reference>
<evidence type="ECO:0000313" key="1">
    <source>
        <dbReference type="EMBL" id="POP46734.1"/>
    </source>
</evidence>
<dbReference type="PANTHER" id="PTHR31047:SF0">
    <property type="entry name" value="MEIOTICALLY UP-REGULATED GENE 157 PROTEIN"/>
    <property type="match status" value="1"/>
</dbReference>
<dbReference type="Proteomes" id="UP000237073">
    <property type="component" value="Unassembled WGS sequence"/>
</dbReference>
<dbReference type="PANTHER" id="PTHR31047">
    <property type="entry name" value="MEIOTICALLY UP-REGULATED GENE 157 PROTEIN"/>
    <property type="match status" value="1"/>
</dbReference>
<keyword evidence="3" id="KW-1185">Reference proteome</keyword>
<dbReference type="InterPro" id="IPR012341">
    <property type="entry name" value="6hp_glycosidase-like_sf"/>
</dbReference>
<dbReference type="SUPFAM" id="SSF48208">
    <property type="entry name" value="Six-hairpin glycosidases"/>
    <property type="match status" value="1"/>
</dbReference>
<name>A0A2P5GSF2_9ENTR</name>
<dbReference type="OrthoDB" id="181472at2"/>
<dbReference type="Proteomes" id="UP000247005">
    <property type="component" value="Unassembled WGS sequence"/>
</dbReference>
<proteinExistence type="predicted"/>
<evidence type="ECO:0000313" key="2">
    <source>
        <dbReference type="EMBL" id="POP49472.1"/>
    </source>
</evidence>
<dbReference type="AlphaFoldDB" id="A0A2P5GSF2"/>
<dbReference type="InterPro" id="IPR008928">
    <property type="entry name" value="6-hairpin_glycosidase_sf"/>
</dbReference>
<dbReference type="EMBL" id="PQGD01000005">
    <property type="protein sequence ID" value="POP49472.1"/>
    <property type="molecule type" value="Genomic_DNA"/>
</dbReference>
<evidence type="ECO:0000313" key="4">
    <source>
        <dbReference type="Proteomes" id="UP000247005"/>
    </source>
</evidence>
<evidence type="ECO:0000313" key="3">
    <source>
        <dbReference type="Proteomes" id="UP000237073"/>
    </source>
</evidence>
<dbReference type="Pfam" id="PF06824">
    <property type="entry name" value="Glyco_hydro_125"/>
    <property type="match status" value="1"/>
</dbReference>
<dbReference type="InterPro" id="IPR008313">
    <property type="entry name" value="GH125"/>
</dbReference>
<dbReference type="PIRSF" id="PIRSF028846">
    <property type="entry name" value="UCP028846"/>
    <property type="match status" value="1"/>
</dbReference>
<accession>A0A2P5GSF2</accession>
<sequence>MNVQDREFIAISKAQALRCTGNVKIAEILERGLANTLDTTVQKSDNGVFIITGDIPAMWLRDSACQIRPYLLFCQQHRELQTLIAGVISQQMHFITLDPYANAFNRHPDGSGHQSDLTAMHAQIWERKYEIDSLCYPLQLAWLFWKITGITTHFDQTFIQASRLILELWETEQHHGQRSAYHFQRPNPPAPTDTLPCNGKGAPVSYTGMTWSGFRPSDDACTWGYLVPANFFATVALGYLEDIARDVLHDNAMRCNAVALRATIRAGIEAHAVVRHPDYGEMYCYETDGLGNVLLMDDANVPSLLSLPLLGALAKDDPRYLNTRRFILSTDNPFYRTGKYAQGVGSPHTPTGYIWPIALAVQGLTTDDPAEKLAMIKMLIDTDDNTGMMHESFDPSDPSRYTRPWFSWANAMFCELALDYCGLRLNDLIHQKE</sequence>
<comment type="caution">
    <text evidence="2">The sequence shown here is derived from an EMBL/GenBank/DDBJ whole genome shotgun (WGS) entry which is preliminary data.</text>
</comment>
<dbReference type="Gene3D" id="1.50.10.10">
    <property type="match status" value="1"/>
</dbReference>
<dbReference type="SMART" id="SM01149">
    <property type="entry name" value="DUF1237"/>
    <property type="match status" value="1"/>
</dbReference>
<dbReference type="RefSeq" id="WP_103674875.1">
    <property type="nucleotide sequence ID" value="NZ_PQGD01000005.1"/>
</dbReference>
<protein>
    <submittedName>
        <fullName evidence="2">Metal-independent alpha-mannosidase</fullName>
    </submittedName>
</protein>
<dbReference type="EMBL" id="PQGE01000003">
    <property type="protein sequence ID" value="POP46734.1"/>
    <property type="molecule type" value="Genomic_DNA"/>
</dbReference>
<dbReference type="GO" id="GO:0005975">
    <property type="term" value="P:carbohydrate metabolic process"/>
    <property type="evidence" value="ECO:0007669"/>
    <property type="project" value="InterPro"/>
</dbReference>
<gene>
    <name evidence="2" type="ORF">CHU32_07400</name>
    <name evidence="1" type="ORF">CHU33_04445</name>
</gene>